<sequence>MGTQALALLATLNVECASVDQLAETASAAFRQHPDHAIVTSFPGLADVTGARVLAEIGDDRARFADARALKAYAGAAPVTRACGRSISITHRKVKTTGSPQPVTCGRSSPPPMPNLPSSTTNVDATTATGIPQRCATCSTGSSAACTTAWQPASSTTPPRRSLTQRWYP</sequence>
<comment type="caution">
    <text evidence="3">The sequence shown here is derived from an EMBL/GenBank/DDBJ whole genome shotgun (WGS) entry which is preliminary data.</text>
</comment>
<feature type="region of interest" description="Disordered" evidence="1">
    <location>
        <begin position="149"/>
        <end position="169"/>
    </location>
</feature>
<accession>A0A919N622</accession>
<dbReference type="Pfam" id="PF02371">
    <property type="entry name" value="Transposase_20"/>
    <property type="match status" value="1"/>
</dbReference>
<evidence type="ECO:0000313" key="3">
    <source>
        <dbReference type="EMBL" id="GIF05113.1"/>
    </source>
</evidence>
<dbReference type="PANTHER" id="PTHR33055">
    <property type="entry name" value="TRANSPOSASE FOR INSERTION SEQUENCE ELEMENT IS1111A"/>
    <property type="match status" value="1"/>
</dbReference>
<dbReference type="RefSeq" id="WP_239102654.1">
    <property type="nucleotide sequence ID" value="NZ_BOMW01000024.1"/>
</dbReference>
<proteinExistence type="predicted"/>
<dbReference type="GO" id="GO:0006313">
    <property type="term" value="P:DNA transposition"/>
    <property type="evidence" value="ECO:0007669"/>
    <property type="project" value="InterPro"/>
</dbReference>
<dbReference type="Proteomes" id="UP000629619">
    <property type="component" value="Unassembled WGS sequence"/>
</dbReference>
<evidence type="ECO:0000259" key="2">
    <source>
        <dbReference type="Pfam" id="PF02371"/>
    </source>
</evidence>
<feature type="domain" description="Transposase IS116/IS110/IS902 C-terminal" evidence="2">
    <location>
        <begin position="37"/>
        <end position="95"/>
    </location>
</feature>
<protein>
    <recommendedName>
        <fullName evidence="2">Transposase IS116/IS110/IS902 C-terminal domain-containing protein</fullName>
    </recommendedName>
</protein>
<gene>
    <name evidence="3" type="ORF">Asi03nite_26510</name>
</gene>
<feature type="region of interest" description="Disordered" evidence="1">
    <location>
        <begin position="93"/>
        <end position="120"/>
    </location>
</feature>
<feature type="compositionally biased region" description="Polar residues" evidence="1">
    <location>
        <begin position="150"/>
        <end position="169"/>
    </location>
</feature>
<keyword evidence="4" id="KW-1185">Reference proteome</keyword>
<dbReference type="AlphaFoldDB" id="A0A919N622"/>
<dbReference type="InterPro" id="IPR003346">
    <property type="entry name" value="Transposase_20"/>
</dbReference>
<dbReference type="EMBL" id="BOMW01000024">
    <property type="protein sequence ID" value="GIF05113.1"/>
    <property type="molecule type" value="Genomic_DNA"/>
</dbReference>
<reference evidence="3" key="1">
    <citation type="submission" date="2021-01" db="EMBL/GenBank/DDBJ databases">
        <title>Whole genome shotgun sequence of Actinoplanes siamensis NBRC 109076.</title>
        <authorList>
            <person name="Komaki H."/>
            <person name="Tamura T."/>
        </authorList>
    </citation>
    <scope>NUCLEOTIDE SEQUENCE</scope>
    <source>
        <strain evidence="3">NBRC 109076</strain>
    </source>
</reference>
<dbReference type="PANTHER" id="PTHR33055:SF3">
    <property type="entry name" value="PUTATIVE TRANSPOSASE FOR IS117-RELATED"/>
    <property type="match status" value="1"/>
</dbReference>
<dbReference type="InterPro" id="IPR047650">
    <property type="entry name" value="Transpos_IS110"/>
</dbReference>
<organism evidence="3 4">
    <name type="scientific">Actinoplanes siamensis</name>
    <dbReference type="NCBI Taxonomy" id="1223317"/>
    <lineage>
        <taxon>Bacteria</taxon>
        <taxon>Bacillati</taxon>
        <taxon>Actinomycetota</taxon>
        <taxon>Actinomycetes</taxon>
        <taxon>Micromonosporales</taxon>
        <taxon>Micromonosporaceae</taxon>
        <taxon>Actinoplanes</taxon>
    </lineage>
</organism>
<name>A0A919N622_9ACTN</name>
<evidence type="ECO:0000313" key="4">
    <source>
        <dbReference type="Proteomes" id="UP000629619"/>
    </source>
</evidence>
<dbReference type="GO" id="GO:0003677">
    <property type="term" value="F:DNA binding"/>
    <property type="evidence" value="ECO:0007669"/>
    <property type="project" value="InterPro"/>
</dbReference>
<evidence type="ECO:0000256" key="1">
    <source>
        <dbReference type="SAM" id="MobiDB-lite"/>
    </source>
</evidence>
<dbReference type="GO" id="GO:0004803">
    <property type="term" value="F:transposase activity"/>
    <property type="evidence" value="ECO:0007669"/>
    <property type="project" value="InterPro"/>
</dbReference>